<dbReference type="GO" id="GO:0016832">
    <property type="term" value="F:aldehyde-lyase activity"/>
    <property type="evidence" value="ECO:0007669"/>
    <property type="project" value="TreeGrafter"/>
</dbReference>
<dbReference type="InterPro" id="IPR050251">
    <property type="entry name" value="HpcH-HpaI_aldolase"/>
</dbReference>
<dbReference type="InterPro" id="IPR040442">
    <property type="entry name" value="Pyrv_kinase-like_dom_sf"/>
</dbReference>
<gene>
    <name evidence="5" type="ORF">IP92_01565</name>
</gene>
<dbReference type="PANTHER" id="PTHR30502:SF0">
    <property type="entry name" value="PHOSPHOENOLPYRUVATE CARBOXYLASE FAMILY PROTEIN"/>
    <property type="match status" value="1"/>
</dbReference>
<proteinExistence type="inferred from homology"/>
<dbReference type="GO" id="GO:0046872">
    <property type="term" value="F:metal ion binding"/>
    <property type="evidence" value="ECO:0007669"/>
    <property type="project" value="UniProtKB-KW"/>
</dbReference>
<organism evidence="5 6">
    <name type="scientific">Pseudoduganella flava</name>
    <dbReference type="NCBI Taxonomy" id="871742"/>
    <lineage>
        <taxon>Bacteria</taxon>
        <taxon>Pseudomonadati</taxon>
        <taxon>Pseudomonadota</taxon>
        <taxon>Betaproteobacteria</taxon>
        <taxon>Burkholderiales</taxon>
        <taxon>Oxalobacteraceae</taxon>
        <taxon>Telluria group</taxon>
        <taxon>Pseudoduganella</taxon>
    </lineage>
</organism>
<feature type="domain" description="HpcH/HpaI aldolase/citrate lyase" evidence="4">
    <location>
        <begin position="23"/>
        <end position="241"/>
    </location>
</feature>
<evidence type="ECO:0000313" key="5">
    <source>
        <dbReference type="EMBL" id="TWI50336.1"/>
    </source>
</evidence>
<sequence length="265" mass="28091">MLTSNVPRPNALKQKLRRGDPVFGLFCSMPAPAAVEIVGAAGFDFVIVDTEHVLVNPETLENMLRTAEAMGITALVRIANGARIDPKEILRALDGGAQGIVAPCVETAEAARQLVAACKYHPHGNRSLNAGRPGAFGRSSLAEYVVRANDEIIVVPMIESGAGVRQIVDILAVPGIDMVLEGAADLSQSLGMPWQTAAPSVQEALLHVQQACRQAGIPYCAIPRADGDVATWRARGVHAFVLGDERGIAFRALQAKLKSMTLDEG</sequence>
<dbReference type="RefSeq" id="WP_229418674.1">
    <property type="nucleotide sequence ID" value="NZ_CP046904.1"/>
</dbReference>
<dbReference type="AlphaFoldDB" id="A0A562Q1Y0"/>
<evidence type="ECO:0000259" key="4">
    <source>
        <dbReference type="Pfam" id="PF03328"/>
    </source>
</evidence>
<keyword evidence="2" id="KW-0479">Metal-binding</keyword>
<reference evidence="5 6" key="1">
    <citation type="journal article" date="2015" name="Stand. Genomic Sci.">
        <title>Genomic Encyclopedia of Bacterial and Archaeal Type Strains, Phase III: the genomes of soil and plant-associated and newly described type strains.</title>
        <authorList>
            <person name="Whitman W.B."/>
            <person name="Woyke T."/>
            <person name="Klenk H.P."/>
            <person name="Zhou Y."/>
            <person name="Lilburn T.G."/>
            <person name="Beck B.J."/>
            <person name="De Vos P."/>
            <person name="Vandamme P."/>
            <person name="Eisen J.A."/>
            <person name="Garrity G."/>
            <person name="Hugenholtz P."/>
            <person name="Kyrpides N.C."/>
        </authorList>
    </citation>
    <scope>NUCLEOTIDE SEQUENCE [LARGE SCALE GENOMIC DNA]</scope>
    <source>
        <strain evidence="5 6">CGMCC 1.10685</strain>
    </source>
</reference>
<comment type="similarity">
    <text evidence="1">Belongs to the HpcH/HpaI aldolase family.</text>
</comment>
<protein>
    <submittedName>
        <fullName evidence="5">4-hydroxy-2-oxoheptanedioate aldolase</fullName>
    </submittedName>
</protein>
<dbReference type="Pfam" id="PF03328">
    <property type="entry name" value="HpcH_HpaI"/>
    <property type="match status" value="1"/>
</dbReference>
<evidence type="ECO:0000256" key="1">
    <source>
        <dbReference type="ARBA" id="ARBA00005568"/>
    </source>
</evidence>
<dbReference type="GO" id="GO:0005737">
    <property type="term" value="C:cytoplasm"/>
    <property type="evidence" value="ECO:0007669"/>
    <property type="project" value="TreeGrafter"/>
</dbReference>
<dbReference type="Gene3D" id="3.20.20.60">
    <property type="entry name" value="Phosphoenolpyruvate-binding domains"/>
    <property type="match status" value="1"/>
</dbReference>
<keyword evidence="3" id="KW-0456">Lyase</keyword>
<evidence type="ECO:0000256" key="3">
    <source>
        <dbReference type="ARBA" id="ARBA00023239"/>
    </source>
</evidence>
<accession>A0A562Q1Y0</accession>
<dbReference type="InterPro" id="IPR015813">
    <property type="entry name" value="Pyrv/PenolPyrv_kinase-like_dom"/>
</dbReference>
<name>A0A562Q1Y0_9BURK</name>
<dbReference type="SUPFAM" id="SSF51621">
    <property type="entry name" value="Phosphoenolpyruvate/pyruvate domain"/>
    <property type="match status" value="1"/>
</dbReference>
<dbReference type="Proteomes" id="UP000315112">
    <property type="component" value="Unassembled WGS sequence"/>
</dbReference>
<comment type="caution">
    <text evidence="5">The sequence shown here is derived from an EMBL/GenBank/DDBJ whole genome shotgun (WGS) entry which is preliminary data.</text>
</comment>
<dbReference type="EMBL" id="VLKW01000002">
    <property type="protein sequence ID" value="TWI50336.1"/>
    <property type="molecule type" value="Genomic_DNA"/>
</dbReference>
<dbReference type="InterPro" id="IPR005000">
    <property type="entry name" value="Aldolase/citrate-lyase_domain"/>
</dbReference>
<dbReference type="PANTHER" id="PTHR30502">
    <property type="entry name" value="2-KETO-3-DEOXY-L-RHAMNONATE ALDOLASE"/>
    <property type="match status" value="1"/>
</dbReference>
<evidence type="ECO:0000256" key="2">
    <source>
        <dbReference type="ARBA" id="ARBA00022723"/>
    </source>
</evidence>
<evidence type="ECO:0000313" key="6">
    <source>
        <dbReference type="Proteomes" id="UP000315112"/>
    </source>
</evidence>